<evidence type="ECO:0000256" key="3">
    <source>
        <dbReference type="RuleBase" id="RU361203"/>
    </source>
</evidence>
<comment type="catalytic activity">
    <reaction evidence="3">
        <text>a phosphate monoester + H2O = an alcohol + phosphate</text>
        <dbReference type="Rhea" id="RHEA:15017"/>
        <dbReference type="ChEBI" id="CHEBI:15377"/>
        <dbReference type="ChEBI" id="CHEBI:30879"/>
        <dbReference type="ChEBI" id="CHEBI:43474"/>
        <dbReference type="ChEBI" id="CHEBI:67140"/>
        <dbReference type="EC" id="3.1.3.2"/>
    </reaction>
</comment>
<gene>
    <name evidence="7" type="ORF">LTR82_007187</name>
    <name evidence="8" type="ORF">LTR91_008530</name>
</gene>
<evidence type="ECO:0000259" key="4">
    <source>
        <dbReference type="Pfam" id="PF00149"/>
    </source>
</evidence>
<dbReference type="Proteomes" id="UP001175353">
    <property type="component" value="Unassembled WGS sequence"/>
</dbReference>
<evidence type="ECO:0000313" key="7">
    <source>
        <dbReference type="EMBL" id="KAK0321701.1"/>
    </source>
</evidence>
<dbReference type="InterPro" id="IPR029052">
    <property type="entry name" value="Metallo-depent_PP-like"/>
</dbReference>
<dbReference type="EMBL" id="JAUJLE010000066">
    <property type="protein sequence ID" value="KAK0991505.1"/>
    <property type="molecule type" value="Genomic_DNA"/>
</dbReference>
<dbReference type="EC" id="3.1.3.2" evidence="3"/>
<proteinExistence type="inferred from homology"/>
<dbReference type="Proteomes" id="UP001168146">
    <property type="component" value="Unassembled WGS sequence"/>
</dbReference>
<dbReference type="AlphaFoldDB" id="A0AAN6KMZ7"/>
<accession>A0AAN6KMZ7</accession>
<comment type="caution">
    <text evidence="8">The sequence shown here is derived from an EMBL/GenBank/DDBJ whole genome shotgun (WGS) entry which is preliminary data.</text>
</comment>
<evidence type="ECO:0000313" key="8">
    <source>
        <dbReference type="EMBL" id="KAK0991505.1"/>
    </source>
</evidence>
<sequence length="538" mass="59424">MAIFKTLAFALSLATAALAATNGTTPMQIRLAYAGPTGMMVSWNTYEKLDSPTVYYGAYVSPHCLGLRRPLTDQRAASEQNSLTHSASSSVSVTYQTSTTYNNHVKISGLRPNTKYFYNLEYTNTTTPYSFSTPRVAGDHTPYVTAVVVDLGTMGRDGLTTFVGKGAASPLAPGETNTIQSLQNFQDQYEFLMHDGDIAYADYWLKEEIQGFLANTTIAEGAAVYERILNDFYDQMTEVTSLKPYMVGPGNHEANCDNGGTKDKAKNISYTVDICMPGQTNFTGYRNHFRMPSAESGGVENFWYSYDYGMTHYVQIDTETDLGHGFIAPDEPGGPEKEDSGPFALMNQQTDWLAADLAAVNRAKTPWIVVAGHRPWYISVANASSDVCWVCKDVFEPIFLNYSVDLVLSGHVHAYERNAPMFNNQPDPNELNNPTFPWYITNGAAGHYDGLDTLDRPFQNYSRYAQDSAYGWSRLSFHNSTHLTQDFIASSNGTVLDSATLYKEHKVSGEGYGNGHHGKPNWPMWPHGGPPASGGWKV</sequence>
<evidence type="ECO:0000259" key="6">
    <source>
        <dbReference type="Pfam" id="PF16656"/>
    </source>
</evidence>
<dbReference type="PANTHER" id="PTHR45867:SF3">
    <property type="entry name" value="ACID PHOSPHATASE TYPE 7"/>
    <property type="match status" value="1"/>
</dbReference>
<dbReference type="Gene3D" id="3.60.21.10">
    <property type="match status" value="1"/>
</dbReference>
<dbReference type="PANTHER" id="PTHR45867">
    <property type="entry name" value="PURPLE ACID PHOSPHATASE"/>
    <property type="match status" value="1"/>
</dbReference>
<dbReference type="InterPro" id="IPR015914">
    <property type="entry name" value="PAPs_N"/>
</dbReference>
<feature type="domain" description="Purple acid phosphatase C-terminal" evidence="5">
    <location>
        <begin position="437"/>
        <end position="498"/>
    </location>
</feature>
<dbReference type="InterPro" id="IPR008963">
    <property type="entry name" value="Purple_acid_Pase-like_N"/>
</dbReference>
<dbReference type="Gene3D" id="2.60.40.380">
    <property type="entry name" value="Purple acid phosphatase-like, N-terminal"/>
    <property type="match status" value="1"/>
</dbReference>
<dbReference type="Pfam" id="PF16656">
    <property type="entry name" value="Pur_ac_phosph_N"/>
    <property type="match status" value="1"/>
</dbReference>
<evidence type="ECO:0000259" key="5">
    <source>
        <dbReference type="Pfam" id="PF14008"/>
    </source>
</evidence>
<comment type="similarity">
    <text evidence="3">Belongs to the metallophosphoesterase superfamily. Purple acid phosphatase family.</text>
</comment>
<feature type="domain" description="Calcineurin-like phosphoesterase" evidence="4">
    <location>
        <begin position="186"/>
        <end position="415"/>
    </location>
</feature>
<dbReference type="GO" id="GO:0046872">
    <property type="term" value="F:metal ion binding"/>
    <property type="evidence" value="ECO:0007669"/>
    <property type="project" value="InterPro"/>
</dbReference>
<name>A0AAN6KMZ7_9PEZI</name>
<dbReference type="SUPFAM" id="SSF56300">
    <property type="entry name" value="Metallo-dependent phosphatases"/>
    <property type="match status" value="1"/>
</dbReference>
<evidence type="ECO:0000256" key="2">
    <source>
        <dbReference type="ARBA" id="ARBA00023180"/>
    </source>
</evidence>
<reference evidence="8" key="2">
    <citation type="submission" date="2023-06" db="EMBL/GenBank/DDBJ databases">
        <title>Black Yeasts Isolated from many extreme environments.</title>
        <authorList>
            <person name="Coleine C."/>
            <person name="Stajich J.E."/>
            <person name="Selbmann L."/>
        </authorList>
    </citation>
    <scope>NUCLEOTIDE SEQUENCE</scope>
    <source>
        <strain evidence="8">CCFEE 5200</strain>
    </source>
</reference>
<dbReference type="EMBL" id="JASUXU010000019">
    <property type="protein sequence ID" value="KAK0321701.1"/>
    <property type="molecule type" value="Genomic_DNA"/>
</dbReference>
<dbReference type="InterPro" id="IPR041792">
    <property type="entry name" value="MPP_PAP"/>
</dbReference>
<dbReference type="InterPro" id="IPR025733">
    <property type="entry name" value="PAPs_C"/>
</dbReference>
<dbReference type="CDD" id="cd00839">
    <property type="entry name" value="MPP_PAPs"/>
    <property type="match status" value="1"/>
</dbReference>
<dbReference type="InterPro" id="IPR004843">
    <property type="entry name" value="Calcineurin-like_PHP"/>
</dbReference>
<dbReference type="Pfam" id="PF14008">
    <property type="entry name" value="Metallophos_C"/>
    <property type="match status" value="1"/>
</dbReference>
<protein>
    <recommendedName>
        <fullName evidence="3">Purple acid phosphatase</fullName>
        <ecNumber evidence="3">3.1.3.2</ecNumber>
    </recommendedName>
</protein>
<feature type="domain" description="Purple acid phosphatase N-terminal" evidence="6">
    <location>
        <begin position="26"/>
        <end position="133"/>
    </location>
</feature>
<dbReference type="GO" id="GO:0003993">
    <property type="term" value="F:acid phosphatase activity"/>
    <property type="evidence" value="ECO:0007669"/>
    <property type="project" value="UniProtKB-EC"/>
</dbReference>
<keyword evidence="1" id="KW-0732">Signal</keyword>
<organism evidence="8 9">
    <name type="scientific">Friedmanniomyces endolithicus</name>
    <dbReference type="NCBI Taxonomy" id="329885"/>
    <lineage>
        <taxon>Eukaryota</taxon>
        <taxon>Fungi</taxon>
        <taxon>Dikarya</taxon>
        <taxon>Ascomycota</taxon>
        <taxon>Pezizomycotina</taxon>
        <taxon>Dothideomycetes</taxon>
        <taxon>Dothideomycetidae</taxon>
        <taxon>Mycosphaerellales</taxon>
        <taxon>Teratosphaeriaceae</taxon>
        <taxon>Friedmanniomyces</taxon>
    </lineage>
</organism>
<keyword evidence="9" id="KW-1185">Reference proteome</keyword>
<evidence type="ECO:0000256" key="1">
    <source>
        <dbReference type="ARBA" id="ARBA00022729"/>
    </source>
</evidence>
<reference evidence="7" key="1">
    <citation type="submission" date="2021-12" db="EMBL/GenBank/DDBJ databases">
        <title>Black yeast isolated from Biological Soil Crust.</title>
        <authorList>
            <person name="Kurbessoian T."/>
        </authorList>
    </citation>
    <scope>NUCLEOTIDE SEQUENCE</scope>
    <source>
        <strain evidence="7">CCFEE 5208</strain>
    </source>
</reference>
<keyword evidence="3" id="KW-0378">Hydrolase</keyword>
<dbReference type="SUPFAM" id="SSF49363">
    <property type="entry name" value="Purple acid phosphatase, N-terminal domain"/>
    <property type="match status" value="1"/>
</dbReference>
<keyword evidence="2" id="KW-0325">Glycoprotein</keyword>
<evidence type="ECO:0000313" key="9">
    <source>
        <dbReference type="Proteomes" id="UP001175353"/>
    </source>
</evidence>
<dbReference type="Pfam" id="PF00149">
    <property type="entry name" value="Metallophos"/>
    <property type="match status" value="1"/>
</dbReference>